<keyword evidence="1" id="KW-0732">Signal</keyword>
<dbReference type="EMBL" id="SNWI01000001">
    <property type="protein sequence ID" value="TDO05424.1"/>
    <property type="molecule type" value="Genomic_DNA"/>
</dbReference>
<feature type="chain" id="PRO_5020519863" evidence="1">
    <location>
        <begin position="28"/>
        <end position="344"/>
    </location>
</feature>
<accession>A0A4R6HB83</accession>
<feature type="signal peptide" evidence="1">
    <location>
        <begin position="1"/>
        <end position="27"/>
    </location>
</feature>
<organism evidence="2 3">
    <name type="scientific">Sunxiuqinia elliptica</name>
    <dbReference type="NCBI Taxonomy" id="655355"/>
    <lineage>
        <taxon>Bacteria</taxon>
        <taxon>Pseudomonadati</taxon>
        <taxon>Bacteroidota</taxon>
        <taxon>Bacteroidia</taxon>
        <taxon>Marinilabiliales</taxon>
        <taxon>Prolixibacteraceae</taxon>
        <taxon>Sunxiuqinia</taxon>
    </lineage>
</organism>
<comment type="caution">
    <text evidence="2">The sequence shown here is derived from an EMBL/GenBank/DDBJ whole genome shotgun (WGS) entry which is preliminary data.</text>
</comment>
<dbReference type="OrthoDB" id="945646at2"/>
<dbReference type="RefSeq" id="WP_133463473.1">
    <property type="nucleotide sequence ID" value="NZ_SNWI01000001.1"/>
</dbReference>
<proteinExistence type="predicted"/>
<gene>
    <name evidence="2" type="ORF">DET52_101784</name>
</gene>
<protein>
    <submittedName>
        <fullName evidence="2">Uncharacterized protein</fullName>
    </submittedName>
</protein>
<evidence type="ECO:0000256" key="1">
    <source>
        <dbReference type="SAM" id="SignalP"/>
    </source>
</evidence>
<name>A0A4R6HB83_9BACT</name>
<sequence>MGINNCFFSTKTLQLFLALFIFQFFFTDCSNTGAKDADSAINEVIHYNVVVGLDLSNRVDLNLHSKPLKDTEIIDSLMAGIPDILKAGNRETEQKDAFSIAFINKGLIRMYDADLRKLGIDFGKFTSQLDRINFIKSRDQYTNRGLGEWRLNCQTECARIYDEARTNHSGADIWSYIKSVDEFTVKPDELPFSYENYLFQNKYKNVLVLFTDGYIECGLQSNTESGYSANQSYDLTQSKIQHFRSEFKKSGMNDMKAFFDKHKYGIIPIENDFLKNLNIIVVEMCDRSLSVAGNATVHPTDADILELFWSDWLSKSNVESFKLCQSFSDIKIAQSVIKKFIVEN</sequence>
<evidence type="ECO:0000313" key="2">
    <source>
        <dbReference type="EMBL" id="TDO05424.1"/>
    </source>
</evidence>
<reference evidence="2 3" key="1">
    <citation type="submission" date="2019-03" db="EMBL/GenBank/DDBJ databases">
        <title>Freshwater and sediment microbial communities from various areas in North America, analyzing microbe dynamics in response to fracking.</title>
        <authorList>
            <person name="Lamendella R."/>
        </authorList>
    </citation>
    <scope>NUCLEOTIDE SEQUENCE [LARGE SCALE GENOMIC DNA]</scope>
    <source>
        <strain evidence="2 3">114D</strain>
    </source>
</reference>
<dbReference type="Proteomes" id="UP000294848">
    <property type="component" value="Unassembled WGS sequence"/>
</dbReference>
<dbReference type="AlphaFoldDB" id="A0A4R6HB83"/>
<evidence type="ECO:0000313" key="3">
    <source>
        <dbReference type="Proteomes" id="UP000294848"/>
    </source>
</evidence>